<reference evidence="2 3" key="1">
    <citation type="journal article" date="2024" name="Curr. Microbiol.">
        <title>Luteibacter sahnii sp. nov., A Novel Yellow-Colored Xanthomonadin Pigment Producing Probiotic Bacterium from Healthy Rice Seed Microbiome.</title>
        <authorList>
            <person name="Jaiswal G."/>
            <person name="Rana R."/>
            <person name="Nayak P.K."/>
            <person name="Chouhan R."/>
            <person name="Gandhi S.G."/>
            <person name="Patel H.K."/>
            <person name="Patil P.B."/>
        </authorList>
    </citation>
    <scope>NUCLEOTIDE SEQUENCE [LARGE SCALE GENOMIC DNA]</scope>
    <source>
        <strain evidence="2 3">PPL201</strain>
    </source>
</reference>
<comment type="caution">
    <text evidence="2">The sequence shown here is derived from an EMBL/GenBank/DDBJ whole genome shotgun (WGS) entry which is preliminary data.</text>
</comment>
<evidence type="ECO:0000313" key="2">
    <source>
        <dbReference type="EMBL" id="MDF4025427.1"/>
    </source>
</evidence>
<dbReference type="InterPro" id="IPR021607">
    <property type="entry name" value="DUF3224"/>
</dbReference>
<keyword evidence="3" id="KW-1185">Reference proteome</keyword>
<dbReference type="InterPro" id="IPR023159">
    <property type="entry name" value="SO1590-like_sf"/>
</dbReference>
<evidence type="ECO:0000256" key="1">
    <source>
        <dbReference type="SAM" id="MobiDB-lite"/>
    </source>
</evidence>
<dbReference type="EMBL" id="JARJJS010000002">
    <property type="protein sequence ID" value="MDF4025427.1"/>
    <property type="molecule type" value="Genomic_DNA"/>
</dbReference>
<dbReference type="Proteomes" id="UP001528850">
    <property type="component" value="Unassembled WGS sequence"/>
</dbReference>
<gene>
    <name evidence="2" type="ORF">P3W24_10670</name>
</gene>
<evidence type="ECO:0000313" key="3">
    <source>
        <dbReference type="Proteomes" id="UP001528850"/>
    </source>
</evidence>
<accession>A0ABT6BBL0</accession>
<feature type="region of interest" description="Disordered" evidence="1">
    <location>
        <begin position="1"/>
        <end position="23"/>
    </location>
</feature>
<proteinExistence type="predicted"/>
<dbReference type="Pfam" id="PF11528">
    <property type="entry name" value="DUF3224"/>
    <property type="match status" value="1"/>
</dbReference>
<name>A0ABT6BBL0_9GAMM</name>
<dbReference type="RefSeq" id="WP_320549928.1">
    <property type="nucleotide sequence ID" value="NZ_JAQLOK010000001.1"/>
</dbReference>
<protein>
    <submittedName>
        <fullName evidence="2">DUF3224 domain-containing protein</fullName>
    </submittedName>
</protein>
<organism evidence="2 3">
    <name type="scientific">Luteibacter sahnii</name>
    <dbReference type="NCBI Taxonomy" id="3021977"/>
    <lineage>
        <taxon>Bacteria</taxon>
        <taxon>Pseudomonadati</taxon>
        <taxon>Pseudomonadota</taxon>
        <taxon>Gammaproteobacteria</taxon>
        <taxon>Lysobacterales</taxon>
        <taxon>Rhodanobacteraceae</taxon>
        <taxon>Luteibacter</taxon>
    </lineage>
</organism>
<sequence>MNHTAQGTFDVRLEPSGTPDQGEGSALAAFVLSKRYHGPLDAESHGQMISASSVTEKGSAAYAAVERLTGTLDGRSGSFALVHRGIMSAAERELRIDIVPDSGSGELKGIRGTLDIEIAADGTHTYTLTYALPGGDVH</sequence>
<dbReference type="SUPFAM" id="SSF159238">
    <property type="entry name" value="SO1590-like"/>
    <property type="match status" value="1"/>
</dbReference>
<dbReference type="Gene3D" id="2.40.350.10">
    <property type="entry name" value="SO1590-like"/>
    <property type="match status" value="1"/>
</dbReference>